<reference evidence="10" key="1">
    <citation type="submission" date="2014-05" db="EMBL/GenBank/DDBJ databases">
        <authorList>
            <person name="Horn Fabian"/>
        </authorList>
    </citation>
    <scope>NUCLEOTIDE SEQUENCE</scope>
</reference>
<protein>
    <submittedName>
        <fullName evidence="10">Drug resistance transporter, EmrB/QacAsubfamily</fullName>
    </submittedName>
    <submittedName>
        <fullName evidence="11">EmrB/QacA subfamily drug resistance transporter</fullName>
    </submittedName>
</protein>
<dbReference type="InterPro" id="IPR004638">
    <property type="entry name" value="EmrB-like"/>
</dbReference>
<evidence type="ECO:0000256" key="4">
    <source>
        <dbReference type="ARBA" id="ARBA00022692"/>
    </source>
</evidence>
<evidence type="ECO:0000259" key="9">
    <source>
        <dbReference type="PROSITE" id="PS50850"/>
    </source>
</evidence>
<dbReference type="Gene3D" id="1.20.1250.20">
    <property type="entry name" value="MFS general substrate transporter like domains"/>
    <property type="match status" value="1"/>
</dbReference>
<keyword evidence="6 8" id="KW-0472">Membrane</keyword>
<feature type="transmembrane region" description="Helical" evidence="8">
    <location>
        <begin position="375"/>
        <end position="395"/>
    </location>
</feature>
<evidence type="ECO:0000256" key="3">
    <source>
        <dbReference type="ARBA" id="ARBA00022475"/>
    </source>
</evidence>
<dbReference type="NCBIfam" id="TIGR00711">
    <property type="entry name" value="efflux_EmrB"/>
    <property type="match status" value="1"/>
</dbReference>
<evidence type="ECO:0000313" key="11">
    <source>
        <dbReference type="EMBL" id="MBP2060855.1"/>
    </source>
</evidence>
<feature type="transmembrane region" description="Helical" evidence="8">
    <location>
        <begin position="308"/>
        <end position="332"/>
    </location>
</feature>
<feature type="transmembrane region" description="Helical" evidence="8">
    <location>
        <begin position="63"/>
        <end position="82"/>
    </location>
</feature>
<feature type="transmembrane region" description="Helical" evidence="8">
    <location>
        <begin position="407"/>
        <end position="428"/>
    </location>
</feature>
<dbReference type="InterPro" id="IPR036259">
    <property type="entry name" value="MFS_trans_sf"/>
</dbReference>
<keyword evidence="7" id="KW-0046">Antibiotic resistance</keyword>
<feature type="transmembrane region" description="Helical" evidence="8">
    <location>
        <begin position="211"/>
        <end position="231"/>
    </location>
</feature>
<feature type="transmembrane region" description="Helical" evidence="8">
    <location>
        <begin position="488"/>
        <end position="508"/>
    </location>
</feature>
<comment type="subcellular location">
    <subcellularLocation>
        <location evidence="1">Cell membrane</location>
        <topology evidence="1">Multi-pass membrane protein</topology>
    </subcellularLocation>
</comment>
<dbReference type="HOGENOM" id="CLU_000960_28_2_11"/>
<dbReference type="AlphaFoldDB" id="A0A060ZSF4"/>
<dbReference type="InterPro" id="IPR011701">
    <property type="entry name" value="MFS"/>
</dbReference>
<keyword evidence="12" id="KW-1185">Reference proteome</keyword>
<organism evidence="10">
    <name type="scientific">Streptomyces iranensis</name>
    <dbReference type="NCBI Taxonomy" id="576784"/>
    <lineage>
        <taxon>Bacteria</taxon>
        <taxon>Bacillati</taxon>
        <taxon>Actinomycetota</taxon>
        <taxon>Actinomycetes</taxon>
        <taxon>Kitasatosporales</taxon>
        <taxon>Streptomycetaceae</taxon>
        <taxon>Streptomyces</taxon>
        <taxon>Streptomyces violaceusniger group</taxon>
    </lineage>
</organism>
<dbReference type="Proteomes" id="UP000756710">
    <property type="component" value="Unassembled WGS sequence"/>
</dbReference>
<evidence type="ECO:0000256" key="6">
    <source>
        <dbReference type="ARBA" id="ARBA00023136"/>
    </source>
</evidence>
<dbReference type="InterPro" id="IPR020846">
    <property type="entry name" value="MFS_dom"/>
</dbReference>
<feature type="transmembrane region" description="Helical" evidence="8">
    <location>
        <begin position="91"/>
        <end position="110"/>
    </location>
</feature>
<dbReference type="EMBL" id="JAGGLR010000004">
    <property type="protein sequence ID" value="MBP2060855.1"/>
    <property type="molecule type" value="Genomic_DNA"/>
</dbReference>
<dbReference type="CDD" id="cd17321">
    <property type="entry name" value="MFS_MMR_MDR_like"/>
    <property type="match status" value="1"/>
</dbReference>
<feature type="transmembrane region" description="Helical" evidence="8">
    <location>
        <begin position="21"/>
        <end position="47"/>
    </location>
</feature>
<keyword evidence="3" id="KW-1003">Cell membrane</keyword>
<feature type="transmembrane region" description="Helical" evidence="8">
    <location>
        <begin position="150"/>
        <end position="173"/>
    </location>
</feature>
<evidence type="ECO:0000313" key="10">
    <source>
        <dbReference type="EMBL" id="CDR06316.1"/>
    </source>
</evidence>
<evidence type="ECO:0000256" key="7">
    <source>
        <dbReference type="ARBA" id="ARBA00023251"/>
    </source>
</evidence>
<feature type="transmembrane region" description="Helical" evidence="8">
    <location>
        <begin position="243"/>
        <end position="260"/>
    </location>
</feature>
<feature type="transmembrane region" description="Helical" evidence="8">
    <location>
        <begin position="116"/>
        <end position="138"/>
    </location>
</feature>
<name>A0A060ZSF4_9ACTN</name>
<dbReference type="PANTHER" id="PTHR42718:SF49">
    <property type="entry name" value="EXPORT PROTEIN"/>
    <property type="match status" value="1"/>
</dbReference>
<sequence>MKGLPADTDASSSPERTETTGGWWPLVAIVLAVSMLMLDGTVVIVALPDIQDSLHTTLRDSQWVLNAFTLALASFQLAVGFLGDRFGRRRMFLGGVLLFGAASVACGLAWSPEFLIAARAVQGASGAAIFSMTMALIAQCYTGKARGTAFGVRGGVAGAMVVLSPLLGGVIVSSLGWRWIFFINVPIVAAVVVIGWFNIPEQLELRKVQRFDGGGLSTLTAGLLLLTYVLLSGDDYGWTSNKVVVLLTAAVACLAAFLFIEARHPDPMLDLSLFRGRSFTGTQLATLCTNASFFGLLVYLSLYLQNQLGYSALKAGLCFLAANVPILLAGPIAGSLMDRLPARVLPTLGLMLVGVGMILMYGITTDSTVKALIPGLIAVGFGLGIALPSLGALAMEVADSRRLGMAAGINSTVGQAGMTISIAVYGALLEHQVSTTMSDRLDGGLPVRELANAAAGGDIAQSVGQLSGAVRAQVVSAAREGFVAGMNLLFLVVAGVAFVGAVLTVTLVRLRARATDN</sequence>
<keyword evidence="5 8" id="KW-1133">Transmembrane helix</keyword>
<proteinExistence type="predicted"/>
<dbReference type="Pfam" id="PF07690">
    <property type="entry name" value="MFS_1"/>
    <property type="match status" value="1"/>
</dbReference>
<accession>A0A060ZSF4</accession>
<dbReference type="GO" id="GO:0005886">
    <property type="term" value="C:plasma membrane"/>
    <property type="evidence" value="ECO:0007669"/>
    <property type="project" value="UniProtKB-SubCell"/>
</dbReference>
<gene>
    <name evidence="11" type="ORF">J2Z30_001857</name>
    <name evidence="10" type="ORF">SIRAN3218</name>
</gene>
<dbReference type="Gene3D" id="1.20.1720.10">
    <property type="entry name" value="Multidrug resistance protein D"/>
    <property type="match status" value="1"/>
</dbReference>
<feature type="domain" description="Major facilitator superfamily (MFS) profile" evidence="9">
    <location>
        <begin position="25"/>
        <end position="512"/>
    </location>
</feature>
<dbReference type="GO" id="GO:0046677">
    <property type="term" value="P:response to antibiotic"/>
    <property type="evidence" value="ECO:0007669"/>
    <property type="project" value="UniProtKB-KW"/>
</dbReference>
<keyword evidence="2" id="KW-0813">Transport</keyword>
<feature type="transmembrane region" description="Helical" evidence="8">
    <location>
        <begin position="344"/>
        <end position="363"/>
    </location>
</feature>
<dbReference type="PROSITE" id="PS50850">
    <property type="entry name" value="MFS"/>
    <property type="match status" value="1"/>
</dbReference>
<evidence type="ECO:0000256" key="1">
    <source>
        <dbReference type="ARBA" id="ARBA00004651"/>
    </source>
</evidence>
<evidence type="ECO:0000313" key="12">
    <source>
        <dbReference type="Proteomes" id="UP000756710"/>
    </source>
</evidence>
<evidence type="ECO:0000256" key="5">
    <source>
        <dbReference type="ARBA" id="ARBA00022989"/>
    </source>
</evidence>
<evidence type="ECO:0000256" key="8">
    <source>
        <dbReference type="SAM" id="Phobius"/>
    </source>
</evidence>
<dbReference type="SUPFAM" id="SSF103473">
    <property type="entry name" value="MFS general substrate transporter"/>
    <property type="match status" value="1"/>
</dbReference>
<dbReference type="EMBL" id="LK022848">
    <property type="protein sequence ID" value="CDR06316.1"/>
    <property type="molecule type" value="Genomic_DNA"/>
</dbReference>
<reference evidence="11 12" key="2">
    <citation type="submission" date="2021-03" db="EMBL/GenBank/DDBJ databases">
        <title>Genomic Encyclopedia of Type Strains, Phase IV (KMG-IV): sequencing the most valuable type-strain genomes for metagenomic binning, comparative biology and taxonomic classification.</title>
        <authorList>
            <person name="Goeker M."/>
        </authorList>
    </citation>
    <scope>NUCLEOTIDE SEQUENCE [LARGE SCALE GENOMIC DNA]</scope>
    <source>
        <strain evidence="11 12">DSM 41954</strain>
    </source>
</reference>
<dbReference type="PRINTS" id="PR01036">
    <property type="entry name" value="TCRTETB"/>
</dbReference>
<evidence type="ECO:0000256" key="2">
    <source>
        <dbReference type="ARBA" id="ARBA00022448"/>
    </source>
</evidence>
<feature type="transmembrane region" description="Helical" evidence="8">
    <location>
        <begin position="281"/>
        <end position="302"/>
    </location>
</feature>
<dbReference type="PANTHER" id="PTHR42718">
    <property type="entry name" value="MAJOR FACILITATOR SUPERFAMILY MULTIDRUG TRANSPORTER MFSC"/>
    <property type="match status" value="1"/>
</dbReference>
<dbReference type="GO" id="GO:0022857">
    <property type="term" value="F:transmembrane transporter activity"/>
    <property type="evidence" value="ECO:0007669"/>
    <property type="project" value="InterPro"/>
</dbReference>
<dbReference type="RefSeq" id="WP_209468617.1">
    <property type="nucleotide sequence ID" value="NZ_BAABDR010000068.1"/>
</dbReference>
<feature type="transmembrane region" description="Helical" evidence="8">
    <location>
        <begin position="179"/>
        <end position="199"/>
    </location>
</feature>
<keyword evidence="4 8" id="KW-0812">Transmembrane</keyword>